<dbReference type="GO" id="GO:0007160">
    <property type="term" value="P:cell-matrix adhesion"/>
    <property type="evidence" value="ECO:0007669"/>
    <property type="project" value="TreeGrafter"/>
</dbReference>
<name>A0AAV2K157_KNICA</name>
<reference evidence="7 8" key="1">
    <citation type="submission" date="2024-04" db="EMBL/GenBank/DDBJ databases">
        <authorList>
            <person name="Waldvogel A.-M."/>
            <person name="Schoenle A."/>
        </authorList>
    </citation>
    <scope>NUCLEOTIDE SEQUENCE [LARGE SCALE GENOMIC DNA]</scope>
</reference>
<dbReference type="InterPro" id="IPR032695">
    <property type="entry name" value="Integrin_dom_sf"/>
</dbReference>
<keyword evidence="8" id="KW-1185">Reference proteome</keyword>
<gene>
    <name evidence="7" type="ORF">KC01_LOCUS12465</name>
</gene>
<keyword evidence="4" id="KW-0325">Glycoprotein</keyword>
<dbReference type="GO" id="GO:0008305">
    <property type="term" value="C:integrin complex"/>
    <property type="evidence" value="ECO:0007669"/>
    <property type="project" value="TreeGrafter"/>
</dbReference>
<dbReference type="AlphaFoldDB" id="A0AAV2K157"/>
<dbReference type="GO" id="GO:0033627">
    <property type="term" value="P:cell adhesion mediated by integrin"/>
    <property type="evidence" value="ECO:0007669"/>
    <property type="project" value="TreeGrafter"/>
</dbReference>
<evidence type="ECO:0000256" key="1">
    <source>
        <dbReference type="ARBA" id="ARBA00004479"/>
    </source>
</evidence>
<dbReference type="EMBL" id="OZ035837">
    <property type="protein sequence ID" value="CAL1581730.1"/>
    <property type="molecule type" value="Genomic_DNA"/>
</dbReference>
<comment type="subcellular location">
    <subcellularLocation>
        <location evidence="1">Membrane</location>
        <topology evidence="1">Single-pass type I membrane protein</topology>
    </subcellularLocation>
</comment>
<dbReference type="InterPro" id="IPR018184">
    <property type="entry name" value="Integrin_alpha_C_CS"/>
</dbReference>
<evidence type="ECO:0000256" key="2">
    <source>
        <dbReference type="ARBA" id="ARBA00023037"/>
    </source>
</evidence>
<dbReference type="SUPFAM" id="SSF69179">
    <property type="entry name" value="Integrin domains"/>
    <property type="match status" value="1"/>
</dbReference>
<dbReference type="GO" id="GO:0098609">
    <property type="term" value="P:cell-cell adhesion"/>
    <property type="evidence" value="ECO:0007669"/>
    <property type="project" value="TreeGrafter"/>
</dbReference>
<accession>A0AAV2K157</accession>
<feature type="domain" description="Integrin alpha third immunoglobulin-like" evidence="6">
    <location>
        <begin position="80"/>
        <end position="164"/>
    </location>
</feature>
<evidence type="ECO:0000256" key="5">
    <source>
        <dbReference type="SAM" id="Phobius"/>
    </source>
</evidence>
<keyword evidence="5" id="KW-1133">Transmembrane helix</keyword>
<evidence type="ECO:0000259" key="6">
    <source>
        <dbReference type="Pfam" id="PF20806"/>
    </source>
</evidence>
<evidence type="ECO:0000256" key="4">
    <source>
        <dbReference type="ARBA" id="ARBA00023180"/>
    </source>
</evidence>
<evidence type="ECO:0000313" key="8">
    <source>
        <dbReference type="Proteomes" id="UP001497482"/>
    </source>
</evidence>
<keyword evidence="5" id="KW-0812">Transmembrane</keyword>
<dbReference type="InterPro" id="IPR048286">
    <property type="entry name" value="Integrin_alpha_Ig-like_3"/>
</dbReference>
<dbReference type="PROSITE" id="PS00242">
    <property type="entry name" value="INTEGRIN_ALPHA"/>
    <property type="match status" value="1"/>
</dbReference>
<dbReference type="GO" id="GO:0005178">
    <property type="term" value="F:integrin binding"/>
    <property type="evidence" value="ECO:0007669"/>
    <property type="project" value="TreeGrafter"/>
</dbReference>
<proteinExistence type="predicted"/>
<evidence type="ECO:0000313" key="7">
    <source>
        <dbReference type="EMBL" id="CAL1581730.1"/>
    </source>
</evidence>
<dbReference type="GO" id="GO:0007229">
    <property type="term" value="P:integrin-mediated signaling pathway"/>
    <property type="evidence" value="ECO:0007669"/>
    <property type="project" value="UniProtKB-KW"/>
</dbReference>
<dbReference type="Gene3D" id="1.20.5.930">
    <property type="entry name" value="Bicelle-embedded integrin alpha(iib) transmembrane segment"/>
    <property type="match status" value="1"/>
</dbReference>
<dbReference type="PANTHER" id="PTHR23220:SF78">
    <property type="entry name" value="INTEGRIN ALPHA-4"/>
    <property type="match status" value="1"/>
</dbReference>
<feature type="transmembrane region" description="Helical" evidence="5">
    <location>
        <begin position="177"/>
        <end position="199"/>
    </location>
</feature>
<evidence type="ECO:0000256" key="3">
    <source>
        <dbReference type="ARBA" id="ARBA00023136"/>
    </source>
</evidence>
<dbReference type="Pfam" id="PF20806">
    <property type="entry name" value="Integrin_A_Ig_3"/>
    <property type="match status" value="1"/>
</dbReference>
<protein>
    <recommendedName>
        <fullName evidence="6">Integrin alpha third immunoglobulin-like domain-containing protein</fullName>
    </recommendedName>
</protein>
<sequence>MKSCCWKVVNSGPSRSQDTVVEVLLPRSLAPHPHRLMQLTDWQVSQGICGLGERALSVQDDCAVPHASLLQQLVFFFSPQATRLLFCAHRDPVCERLICHLGPLEAGRVATIHLETALNPAVLLQAPGRHSVMKLESLAFVARPVADLHTVVTSEQRHAQVQVVALFSQKPSAAVRVLLLVVSLLLGLLILALLIYCLWKAGFFKRELQKKKMKRDSWDYVPKLGPRESFS</sequence>
<keyword evidence="3 5" id="KW-0472">Membrane</keyword>
<organism evidence="7 8">
    <name type="scientific">Knipowitschia caucasica</name>
    <name type="common">Caucasian dwarf goby</name>
    <name type="synonym">Pomatoschistus caucasicus</name>
    <dbReference type="NCBI Taxonomy" id="637954"/>
    <lineage>
        <taxon>Eukaryota</taxon>
        <taxon>Metazoa</taxon>
        <taxon>Chordata</taxon>
        <taxon>Craniata</taxon>
        <taxon>Vertebrata</taxon>
        <taxon>Euteleostomi</taxon>
        <taxon>Actinopterygii</taxon>
        <taxon>Neopterygii</taxon>
        <taxon>Teleostei</taxon>
        <taxon>Neoteleostei</taxon>
        <taxon>Acanthomorphata</taxon>
        <taxon>Gobiaria</taxon>
        <taxon>Gobiiformes</taxon>
        <taxon>Gobioidei</taxon>
        <taxon>Gobiidae</taxon>
        <taxon>Gobiinae</taxon>
        <taxon>Knipowitschia</taxon>
    </lineage>
</organism>
<dbReference type="PANTHER" id="PTHR23220">
    <property type="entry name" value="INTEGRIN ALPHA"/>
    <property type="match status" value="1"/>
</dbReference>
<dbReference type="Gene3D" id="2.60.40.1530">
    <property type="entry name" value="ntegrin, alpha v. Chain A, domain 4"/>
    <property type="match status" value="1"/>
</dbReference>
<dbReference type="Proteomes" id="UP001497482">
    <property type="component" value="Chromosome 15"/>
</dbReference>
<dbReference type="GO" id="GO:0009897">
    <property type="term" value="C:external side of plasma membrane"/>
    <property type="evidence" value="ECO:0007669"/>
    <property type="project" value="TreeGrafter"/>
</dbReference>
<keyword evidence="2" id="KW-0401">Integrin</keyword>